<organism evidence="5 6">
    <name type="scientific">Niastella caeni</name>
    <dbReference type="NCBI Taxonomy" id="2569763"/>
    <lineage>
        <taxon>Bacteria</taxon>
        <taxon>Pseudomonadati</taxon>
        <taxon>Bacteroidota</taxon>
        <taxon>Chitinophagia</taxon>
        <taxon>Chitinophagales</taxon>
        <taxon>Chitinophagaceae</taxon>
        <taxon>Niastella</taxon>
    </lineage>
</organism>
<dbReference type="InterPro" id="IPR037923">
    <property type="entry name" value="HTH-like"/>
</dbReference>
<name>A0A4S8H849_9BACT</name>
<evidence type="ECO:0000259" key="4">
    <source>
        <dbReference type="PROSITE" id="PS01124"/>
    </source>
</evidence>
<dbReference type="SUPFAM" id="SSF46689">
    <property type="entry name" value="Homeodomain-like"/>
    <property type="match status" value="1"/>
</dbReference>
<dbReference type="EMBL" id="STFF01000017">
    <property type="protein sequence ID" value="THU30241.1"/>
    <property type="molecule type" value="Genomic_DNA"/>
</dbReference>
<evidence type="ECO:0000313" key="5">
    <source>
        <dbReference type="EMBL" id="THU30241.1"/>
    </source>
</evidence>
<dbReference type="InterPro" id="IPR009057">
    <property type="entry name" value="Homeodomain-like_sf"/>
</dbReference>
<dbReference type="SUPFAM" id="SSF51215">
    <property type="entry name" value="Regulatory protein AraC"/>
    <property type="match status" value="1"/>
</dbReference>
<sequence length="300" mass="34735">MEKTQTLSAFYKSKFKWIPAELKEGLGHFNVFELDPFVGKNAKPLPYNRKDFYKITLLIGNNRIHYADKTVDCLKYSLLFGNPMIPYSWEPLDDNQCGYFCIFTEDFFSHFGNIKEYPVFKPGGDKVFMLNETTVQEVIDTFKQMLAEIKSDYQFRYDVLRNLVYALVHKAQKMQPATSAAEAETRGNAAMRTTAIFIELLERQFPVESINQQIKLKTPAEFADQLAVHVNHLNRNVKAVMGKTTSQVISGRIAQEARALLKHTNWNISEISWCLGFEELAHFIHFFKRFNNSTPKEFRG</sequence>
<accession>A0A4S8H849</accession>
<dbReference type="PANTHER" id="PTHR43280">
    <property type="entry name" value="ARAC-FAMILY TRANSCRIPTIONAL REGULATOR"/>
    <property type="match status" value="1"/>
</dbReference>
<reference evidence="5 6" key="1">
    <citation type="submission" date="2019-04" db="EMBL/GenBank/DDBJ databases">
        <title>Niastella caeni sp. nov., isolated from activated sludge.</title>
        <authorList>
            <person name="Sheng M."/>
        </authorList>
    </citation>
    <scope>NUCLEOTIDE SEQUENCE [LARGE SCALE GENOMIC DNA]</scope>
    <source>
        <strain evidence="5 6">HX-2-15</strain>
    </source>
</reference>
<proteinExistence type="predicted"/>
<dbReference type="OrthoDB" id="629929at2"/>
<keyword evidence="3" id="KW-0804">Transcription</keyword>
<dbReference type="Proteomes" id="UP000306918">
    <property type="component" value="Unassembled WGS sequence"/>
</dbReference>
<dbReference type="AlphaFoldDB" id="A0A4S8H849"/>
<dbReference type="Pfam" id="PF12833">
    <property type="entry name" value="HTH_18"/>
    <property type="match status" value="1"/>
</dbReference>
<keyword evidence="2" id="KW-0238">DNA-binding</keyword>
<dbReference type="GO" id="GO:0003700">
    <property type="term" value="F:DNA-binding transcription factor activity"/>
    <property type="evidence" value="ECO:0007669"/>
    <property type="project" value="InterPro"/>
</dbReference>
<comment type="caution">
    <text evidence="5">The sequence shown here is derived from an EMBL/GenBank/DDBJ whole genome shotgun (WGS) entry which is preliminary data.</text>
</comment>
<dbReference type="RefSeq" id="WP_136580973.1">
    <property type="nucleotide sequence ID" value="NZ_STFF01000017.1"/>
</dbReference>
<dbReference type="GO" id="GO:0043565">
    <property type="term" value="F:sequence-specific DNA binding"/>
    <property type="evidence" value="ECO:0007669"/>
    <property type="project" value="InterPro"/>
</dbReference>
<dbReference type="SMART" id="SM00342">
    <property type="entry name" value="HTH_ARAC"/>
    <property type="match status" value="1"/>
</dbReference>
<feature type="domain" description="HTH araC/xylS-type" evidence="4">
    <location>
        <begin position="221"/>
        <end position="300"/>
    </location>
</feature>
<evidence type="ECO:0000256" key="2">
    <source>
        <dbReference type="ARBA" id="ARBA00023125"/>
    </source>
</evidence>
<evidence type="ECO:0000256" key="1">
    <source>
        <dbReference type="ARBA" id="ARBA00023015"/>
    </source>
</evidence>
<dbReference type="PANTHER" id="PTHR43280:SF32">
    <property type="entry name" value="TRANSCRIPTIONAL REGULATORY PROTEIN"/>
    <property type="match status" value="1"/>
</dbReference>
<keyword evidence="6" id="KW-1185">Reference proteome</keyword>
<evidence type="ECO:0000256" key="3">
    <source>
        <dbReference type="ARBA" id="ARBA00023163"/>
    </source>
</evidence>
<evidence type="ECO:0000313" key="6">
    <source>
        <dbReference type="Proteomes" id="UP000306918"/>
    </source>
</evidence>
<dbReference type="InterPro" id="IPR018060">
    <property type="entry name" value="HTH_AraC"/>
</dbReference>
<gene>
    <name evidence="5" type="ORF">FAM09_30540</name>
</gene>
<dbReference type="Gene3D" id="1.10.10.60">
    <property type="entry name" value="Homeodomain-like"/>
    <property type="match status" value="1"/>
</dbReference>
<dbReference type="PROSITE" id="PS01124">
    <property type="entry name" value="HTH_ARAC_FAMILY_2"/>
    <property type="match status" value="1"/>
</dbReference>
<protein>
    <submittedName>
        <fullName evidence="5">Helix-turn-helix domain-containing protein</fullName>
    </submittedName>
</protein>
<keyword evidence="1" id="KW-0805">Transcription regulation</keyword>